<evidence type="ECO:0000313" key="3">
    <source>
        <dbReference type="Proteomes" id="UP000229239"/>
    </source>
</evidence>
<sequence length="317" mass="35022">MKTQLIGTTGVQASRVALGVMRMDALTDAQAVDLVTHAIGLGIDYFDTADIYGFQVHRNHASSEIFGKAWHAAGIERNRIQIQTKFGIVFDHDRRGVARYDYSAKQLVSSLDAELKALRTDYVDSVLLHRIDALVELDELAQVCSRLLSSGKVRCFGVSNMGPWQIEMLQAALGQRLEIDQLQFGLMHTQMIDAEVYMNTDGIAAADKTGGILPYSRLKGMTIQAWSPFQSGTEYGPFVDNPHFRQLNGALADAADIYGSNKEAIAAAWILRHPANIQIIAGTTSVQRLERICSGADITLDRQIWWDLYSAAGHRLP</sequence>
<dbReference type="InterPro" id="IPR036812">
    <property type="entry name" value="NAD(P)_OxRdtase_dom_sf"/>
</dbReference>
<dbReference type="GO" id="GO:0005829">
    <property type="term" value="C:cytosol"/>
    <property type="evidence" value="ECO:0007669"/>
    <property type="project" value="TreeGrafter"/>
</dbReference>
<dbReference type="EMBL" id="PEBJ01000001">
    <property type="protein sequence ID" value="PJM77902.1"/>
    <property type="molecule type" value="Genomic_DNA"/>
</dbReference>
<feature type="domain" description="NADP-dependent oxidoreductase" evidence="1">
    <location>
        <begin position="16"/>
        <end position="303"/>
    </location>
</feature>
<dbReference type="Proteomes" id="UP000229239">
    <property type="component" value="Unassembled WGS sequence"/>
</dbReference>
<comment type="caution">
    <text evidence="2">The sequence shown here is derived from an EMBL/GenBank/DDBJ whole genome shotgun (WGS) entry which is preliminary data.</text>
</comment>
<dbReference type="Pfam" id="PF00248">
    <property type="entry name" value="Aldo_ket_red"/>
    <property type="match status" value="1"/>
</dbReference>
<accession>A0A2M9HM74</accession>
<keyword evidence="3" id="KW-1185">Reference proteome</keyword>
<evidence type="ECO:0000313" key="2">
    <source>
        <dbReference type="EMBL" id="PJM77902.1"/>
    </source>
</evidence>
<name>A0A2M9HM74_9BIFI</name>
<dbReference type="Gene3D" id="3.20.20.100">
    <property type="entry name" value="NADP-dependent oxidoreductase domain"/>
    <property type="match status" value="1"/>
</dbReference>
<dbReference type="PANTHER" id="PTHR43364">
    <property type="entry name" value="NADH-SPECIFIC METHYLGLYOXAL REDUCTASE-RELATED"/>
    <property type="match status" value="1"/>
</dbReference>
<dbReference type="OrthoDB" id="9768793at2"/>
<gene>
    <name evidence="2" type="ORF">CSQ86_02315</name>
</gene>
<proteinExistence type="predicted"/>
<organism evidence="2 3">
    <name type="scientific">Bifidobacterium felsineum</name>
    <dbReference type="NCBI Taxonomy" id="2045440"/>
    <lineage>
        <taxon>Bacteria</taxon>
        <taxon>Bacillati</taxon>
        <taxon>Actinomycetota</taxon>
        <taxon>Actinomycetes</taxon>
        <taxon>Bifidobacteriales</taxon>
        <taxon>Bifidobacteriaceae</taxon>
        <taxon>Bifidobacterium</taxon>
    </lineage>
</organism>
<dbReference type="RefSeq" id="WP_100493483.1">
    <property type="nucleotide sequence ID" value="NZ_JAFEJV010000002.1"/>
</dbReference>
<reference evidence="3" key="1">
    <citation type="submission" date="2017-10" db="EMBL/GenBank/DDBJ databases">
        <title>Draft genome sequences of strains TRE 1, TRE 9, TRE H and TRI 7, isolated from tamarins, belonging to four potential novel Bifidobacterium species.</title>
        <authorList>
            <person name="Mattarelli P."/>
            <person name="Modesto M."/>
            <person name="Puglisi E."/>
            <person name="Morelli L."/>
            <person name="Bonetti A."/>
            <person name="Spezio C."/>
            <person name="Sandri C."/>
        </authorList>
    </citation>
    <scope>NUCLEOTIDE SEQUENCE [LARGE SCALE GENOMIC DNA]</scope>
    <source>
        <strain evidence="3">TREH</strain>
    </source>
</reference>
<dbReference type="InterPro" id="IPR023210">
    <property type="entry name" value="NADP_OxRdtase_dom"/>
</dbReference>
<dbReference type="SUPFAM" id="SSF51430">
    <property type="entry name" value="NAD(P)-linked oxidoreductase"/>
    <property type="match status" value="1"/>
</dbReference>
<evidence type="ECO:0000259" key="1">
    <source>
        <dbReference type="Pfam" id="PF00248"/>
    </source>
</evidence>
<dbReference type="AlphaFoldDB" id="A0A2M9HM74"/>
<dbReference type="InterPro" id="IPR050523">
    <property type="entry name" value="AKR_Detox_Biosynth"/>
</dbReference>
<dbReference type="PANTHER" id="PTHR43364:SF1">
    <property type="entry name" value="OXIDOREDUCTASE YDHF"/>
    <property type="match status" value="1"/>
</dbReference>
<protein>
    <submittedName>
        <fullName evidence="2">Aldo/keto reductase</fullName>
    </submittedName>
</protein>